<dbReference type="FunCoup" id="E4WZI0">
    <property type="interactions" value="565"/>
</dbReference>
<evidence type="ECO:0000256" key="4">
    <source>
        <dbReference type="ARBA" id="ARBA00022927"/>
    </source>
</evidence>
<dbReference type="OrthoDB" id="245150at2759"/>
<keyword evidence="3" id="KW-0813">Transport</keyword>
<dbReference type="AlphaFoldDB" id="E4WZI0"/>
<evidence type="ECO:0000256" key="5">
    <source>
        <dbReference type="ARBA" id="ARBA00030094"/>
    </source>
</evidence>
<dbReference type="GO" id="GO:0005198">
    <property type="term" value="F:structural molecule activity"/>
    <property type="evidence" value="ECO:0007669"/>
    <property type="project" value="TreeGrafter"/>
</dbReference>
<dbReference type="PANTHER" id="PTHR13149">
    <property type="entry name" value="VACUOLAR PROTEIN SORTING-ASSOCIATED PROTEIN VPS25"/>
    <property type="match status" value="1"/>
</dbReference>
<keyword evidence="4" id="KW-0653">Protein transport</keyword>
<evidence type="ECO:0000256" key="1">
    <source>
        <dbReference type="ARBA" id="ARBA00009674"/>
    </source>
</evidence>
<dbReference type="InterPro" id="IPR008570">
    <property type="entry name" value="ESCRT-II_cplx_Vps25-sub"/>
</dbReference>
<protein>
    <recommendedName>
        <fullName evidence="2">Vacuolar protein-sorting-associated protein 25</fullName>
    </recommendedName>
    <alternativeName>
        <fullName evidence="5">ESCRT-II complex subunit VPS25</fullName>
    </alternativeName>
</protein>
<dbReference type="Gene3D" id="1.10.10.570">
    <property type="entry name" value="Winged helix' DNA-binding domain. Chain C. Domain 1"/>
    <property type="match status" value="1"/>
</dbReference>
<dbReference type="InParanoid" id="E4WZI0"/>
<dbReference type="EMBL" id="FN653019">
    <property type="protein sequence ID" value="CBY22576.1"/>
    <property type="molecule type" value="Genomic_DNA"/>
</dbReference>
<sequence length="168" mass="18982">MSTWQVSFPPFYTLQKNEETKKKQLDAWSSLVIEHRRRTSASTVDLSQIRSSDLFTNSKIERQASIELVEAVFSQLVHKGNAIWKDKSKSKCLLSPHSFSSLAAALYNWAQMSGNINQVCTVFELSQGEDIGGEIFKNVPEDIIIIALKLLQKERKAELIGTDGVKFF</sequence>
<dbReference type="InterPro" id="IPR036388">
    <property type="entry name" value="WH-like_DNA-bd_sf"/>
</dbReference>
<dbReference type="InterPro" id="IPR036390">
    <property type="entry name" value="WH_DNA-bd_sf"/>
</dbReference>
<dbReference type="GO" id="GO:0043328">
    <property type="term" value="P:protein transport to vacuole involved in ubiquitin-dependent protein catabolic process via the multivesicular body sorting pathway"/>
    <property type="evidence" value="ECO:0007669"/>
    <property type="project" value="TreeGrafter"/>
</dbReference>
<evidence type="ECO:0000313" key="6">
    <source>
        <dbReference type="EMBL" id="CBY22576.1"/>
    </source>
</evidence>
<dbReference type="GO" id="GO:0000814">
    <property type="term" value="C:ESCRT II complex"/>
    <property type="evidence" value="ECO:0007669"/>
    <property type="project" value="InterPro"/>
</dbReference>
<reference evidence="6" key="1">
    <citation type="journal article" date="2010" name="Science">
        <title>Plasticity of animal genome architecture unmasked by rapid evolution of a pelagic tunicate.</title>
        <authorList>
            <person name="Denoeud F."/>
            <person name="Henriet S."/>
            <person name="Mungpakdee S."/>
            <person name="Aury J.M."/>
            <person name="Da Silva C."/>
            <person name="Brinkmann H."/>
            <person name="Mikhaleva J."/>
            <person name="Olsen L.C."/>
            <person name="Jubin C."/>
            <person name="Canestro C."/>
            <person name="Bouquet J.M."/>
            <person name="Danks G."/>
            <person name="Poulain J."/>
            <person name="Campsteijn C."/>
            <person name="Adamski M."/>
            <person name="Cross I."/>
            <person name="Yadetie F."/>
            <person name="Muffato M."/>
            <person name="Louis A."/>
            <person name="Butcher S."/>
            <person name="Tsagkogeorga G."/>
            <person name="Konrad A."/>
            <person name="Singh S."/>
            <person name="Jensen M.F."/>
            <person name="Cong E.H."/>
            <person name="Eikeseth-Otteraa H."/>
            <person name="Noel B."/>
            <person name="Anthouard V."/>
            <person name="Porcel B.M."/>
            <person name="Kachouri-Lafond R."/>
            <person name="Nishino A."/>
            <person name="Ugolini M."/>
            <person name="Chourrout P."/>
            <person name="Nishida H."/>
            <person name="Aasland R."/>
            <person name="Huzurbazar S."/>
            <person name="Westhof E."/>
            <person name="Delsuc F."/>
            <person name="Lehrach H."/>
            <person name="Reinhardt R."/>
            <person name="Weissenbach J."/>
            <person name="Roy S.W."/>
            <person name="Artiguenave F."/>
            <person name="Postlethwait J.H."/>
            <person name="Manak J.R."/>
            <person name="Thompson E.M."/>
            <person name="Jaillon O."/>
            <person name="Du Pasquier L."/>
            <person name="Boudinot P."/>
            <person name="Liberles D.A."/>
            <person name="Volff J.N."/>
            <person name="Philippe H."/>
            <person name="Lenhard B."/>
            <person name="Roest Crollius H."/>
            <person name="Wincker P."/>
            <person name="Chourrout D."/>
        </authorList>
    </citation>
    <scope>NUCLEOTIDE SEQUENCE [LARGE SCALE GENOMIC DNA]</scope>
</reference>
<evidence type="ECO:0000256" key="2">
    <source>
        <dbReference type="ARBA" id="ARBA00017934"/>
    </source>
</evidence>
<organism evidence="6">
    <name type="scientific">Oikopleura dioica</name>
    <name type="common">Tunicate</name>
    <dbReference type="NCBI Taxonomy" id="34765"/>
    <lineage>
        <taxon>Eukaryota</taxon>
        <taxon>Metazoa</taxon>
        <taxon>Chordata</taxon>
        <taxon>Tunicata</taxon>
        <taxon>Appendicularia</taxon>
        <taxon>Copelata</taxon>
        <taxon>Oikopleuridae</taxon>
        <taxon>Oikopleura</taxon>
    </lineage>
</organism>
<dbReference type="PANTHER" id="PTHR13149:SF0">
    <property type="entry name" value="VACUOLAR PROTEIN-SORTING-ASSOCIATED PROTEIN 25"/>
    <property type="match status" value="1"/>
</dbReference>
<comment type="similarity">
    <text evidence="1">Belongs to the VPS25 family.</text>
</comment>
<keyword evidence="7" id="KW-1185">Reference proteome</keyword>
<dbReference type="SUPFAM" id="SSF46785">
    <property type="entry name" value="Winged helix' DNA-binding domain"/>
    <property type="match status" value="2"/>
</dbReference>
<name>E4WZI0_OIKDI</name>
<accession>E4WZI0</accession>
<dbReference type="Gene3D" id="1.10.10.10">
    <property type="entry name" value="Winged helix-like DNA-binding domain superfamily/Winged helix DNA-binding domain"/>
    <property type="match status" value="1"/>
</dbReference>
<dbReference type="GO" id="GO:0042803">
    <property type="term" value="F:protein homodimerization activity"/>
    <property type="evidence" value="ECO:0007669"/>
    <property type="project" value="TreeGrafter"/>
</dbReference>
<evidence type="ECO:0000313" key="7">
    <source>
        <dbReference type="Proteomes" id="UP000001307"/>
    </source>
</evidence>
<proteinExistence type="inferred from homology"/>
<dbReference type="InterPro" id="IPR014041">
    <property type="entry name" value="ESCRT-II_cplx_Vps25-sub_N"/>
</dbReference>
<evidence type="ECO:0000256" key="3">
    <source>
        <dbReference type="ARBA" id="ARBA00022448"/>
    </source>
</evidence>
<dbReference type="Pfam" id="PF05871">
    <property type="entry name" value="ESCRT-II"/>
    <property type="match status" value="1"/>
</dbReference>
<gene>
    <name evidence="6" type="ORF">GSOID_T00013341001</name>
</gene>
<dbReference type="Proteomes" id="UP000001307">
    <property type="component" value="Unassembled WGS sequence"/>
</dbReference>